<feature type="compositionally biased region" description="Polar residues" evidence="3">
    <location>
        <begin position="1"/>
        <end position="13"/>
    </location>
</feature>
<keyword evidence="6" id="KW-1185">Reference proteome</keyword>
<keyword evidence="1" id="KW-0833">Ubl conjugation pathway</keyword>
<feature type="region of interest" description="Disordered" evidence="3">
    <location>
        <begin position="1"/>
        <end position="25"/>
    </location>
</feature>
<feature type="repeat" description="TPR" evidence="2">
    <location>
        <begin position="58"/>
        <end position="91"/>
    </location>
</feature>
<dbReference type="PROSITE" id="PS50005">
    <property type="entry name" value="TPR"/>
    <property type="match status" value="1"/>
</dbReference>
<evidence type="ECO:0000259" key="4">
    <source>
        <dbReference type="Pfam" id="PF19270"/>
    </source>
</evidence>
<evidence type="ECO:0000313" key="6">
    <source>
        <dbReference type="Proteomes" id="UP000759131"/>
    </source>
</evidence>
<dbReference type="CDD" id="cd22089">
    <property type="entry name" value="F-box_FBXO9"/>
    <property type="match status" value="1"/>
</dbReference>
<evidence type="ECO:0000313" key="5">
    <source>
        <dbReference type="EMBL" id="CAD7627195.1"/>
    </source>
</evidence>
<dbReference type="SUPFAM" id="SSF81383">
    <property type="entry name" value="F-box domain"/>
    <property type="match status" value="1"/>
</dbReference>
<accession>A0A7R9KS65</accession>
<evidence type="ECO:0000256" key="2">
    <source>
        <dbReference type="PROSITE-ProRule" id="PRU00339"/>
    </source>
</evidence>
<protein>
    <recommendedName>
        <fullName evidence="4">F-box protein Hrt3/FBXO9 C-terminal domain-containing protein</fullName>
    </recommendedName>
</protein>
<dbReference type="Gene3D" id="1.20.1280.50">
    <property type="match status" value="1"/>
</dbReference>
<dbReference type="AlphaFoldDB" id="A0A7R9KS65"/>
<dbReference type="InterPro" id="IPR019734">
    <property type="entry name" value="TPR_rpt"/>
</dbReference>
<dbReference type="GO" id="GO:0005737">
    <property type="term" value="C:cytoplasm"/>
    <property type="evidence" value="ECO:0007669"/>
    <property type="project" value="TreeGrafter"/>
</dbReference>
<keyword evidence="2" id="KW-0802">TPR repeat</keyword>
<dbReference type="InterPro" id="IPR036047">
    <property type="entry name" value="F-box-like_dom_sf"/>
</dbReference>
<gene>
    <name evidence="5" type="ORF">OSB1V03_LOCUS7625</name>
</gene>
<dbReference type="PANTHER" id="PTHR12874">
    <property type="entry name" value="F-BOX ONLY PROTEIN 48-RELATED"/>
    <property type="match status" value="1"/>
</dbReference>
<dbReference type="Pfam" id="PF19270">
    <property type="entry name" value="FBO_C"/>
    <property type="match status" value="1"/>
</dbReference>
<dbReference type="InterPro" id="IPR045464">
    <property type="entry name" value="Hrt3/FBXO9_C"/>
</dbReference>
<dbReference type="OrthoDB" id="2117972at2759"/>
<evidence type="ECO:0000256" key="1">
    <source>
        <dbReference type="ARBA" id="ARBA00022786"/>
    </source>
</evidence>
<dbReference type="Proteomes" id="UP000759131">
    <property type="component" value="Unassembled WGS sequence"/>
</dbReference>
<dbReference type="PANTHER" id="PTHR12874:SF29">
    <property type="entry name" value="F-BOX ONLY PROTEIN 9"/>
    <property type="match status" value="1"/>
</dbReference>
<dbReference type="GO" id="GO:0019005">
    <property type="term" value="C:SCF ubiquitin ligase complex"/>
    <property type="evidence" value="ECO:0007669"/>
    <property type="project" value="TreeGrafter"/>
</dbReference>
<dbReference type="EMBL" id="OC859096">
    <property type="protein sequence ID" value="CAD7627195.1"/>
    <property type="molecule type" value="Genomic_DNA"/>
</dbReference>
<sequence length="428" mass="50451">MERNSGYKSANRSEVNDNYVDYESNETNDDNLMEVLDNFRENWRREGNDTITDVDLKAMELFKEGELLEQRGKMYDAVAFYRRATQLVPDIEFKMYRLETRMESNNENVENSDPEDSANQSNIDPNETYDDFDDSDCDLITRFLRLNCDEFGNVFICSPKQMTSRTHFSCLPFEVVLNILKWIVSNELDLRSLELFGSVCRGFYIASRDQELWRLSCYNAWDSHSSASLISNYGNNWRHMFVERVRPNFNGAYISRTTYIRQGEASFQDVHYRPCYLVEYYRYIRFFPNGLVLMLTTADDPHQSLPLLRRRKPRNSNVLSGHYGINGQTIFIVMKRDIISESSQMARKYKGKNRDKSVSTQTFNISLDVKTVKQRPNHQLLWKHYSVQYRKPNGHEMVTNFELTANKFPSFWFSRVKSYVSTAEHKLV</sequence>
<feature type="region of interest" description="Disordered" evidence="3">
    <location>
        <begin position="104"/>
        <end position="130"/>
    </location>
</feature>
<reference evidence="5" key="1">
    <citation type="submission" date="2020-11" db="EMBL/GenBank/DDBJ databases">
        <authorList>
            <person name="Tran Van P."/>
        </authorList>
    </citation>
    <scope>NUCLEOTIDE SEQUENCE</scope>
</reference>
<organism evidence="5">
    <name type="scientific">Medioppia subpectinata</name>
    <dbReference type="NCBI Taxonomy" id="1979941"/>
    <lineage>
        <taxon>Eukaryota</taxon>
        <taxon>Metazoa</taxon>
        <taxon>Ecdysozoa</taxon>
        <taxon>Arthropoda</taxon>
        <taxon>Chelicerata</taxon>
        <taxon>Arachnida</taxon>
        <taxon>Acari</taxon>
        <taxon>Acariformes</taxon>
        <taxon>Sarcoptiformes</taxon>
        <taxon>Oribatida</taxon>
        <taxon>Brachypylina</taxon>
        <taxon>Oppioidea</taxon>
        <taxon>Oppiidae</taxon>
        <taxon>Medioppia</taxon>
    </lineage>
</organism>
<proteinExistence type="predicted"/>
<dbReference type="GO" id="GO:0031146">
    <property type="term" value="P:SCF-dependent proteasomal ubiquitin-dependent protein catabolic process"/>
    <property type="evidence" value="ECO:0007669"/>
    <property type="project" value="TreeGrafter"/>
</dbReference>
<name>A0A7R9KS65_9ACAR</name>
<feature type="domain" description="F-box protein Hrt3/FBXO9 C-terminal" evidence="4">
    <location>
        <begin position="230"/>
        <end position="336"/>
    </location>
</feature>
<dbReference type="EMBL" id="CAJPIZ010004521">
    <property type="protein sequence ID" value="CAG2107625.1"/>
    <property type="molecule type" value="Genomic_DNA"/>
</dbReference>
<evidence type="ECO:0000256" key="3">
    <source>
        <dbReference type="SAM" id="MobiDB-lite"/>
    </source>
</evidence>